<dbReference type="AlphaFoldDB" id="A0A1K0GMB3"/>
<dbReference type="InterPro" id="IPR015943">
    <property type="entry name" value="WD40/YVTN_repeat-like_dom_sf"/>
</dbReference>
<evidence type="ECO:0000256" key="1">
    <source>
        <dbReference type="ARBA" id="ARBA00022574"/>
    </source>
</evidence>
<feature type="compositionally biased region" description="Acidic residues" evidence="5">
    <location>
        <begin position="307"/>
        <end position="322"/>
    </location>
</feature>
<dbReference type="Pfam" id="PF00400">
    <property type="entry name" value="WD40"/>
    <property type="match status" value="1"/>
</dbReference>
<accession>A0A1K0GMB3</accession>
<dbReference type="Gene3D" id="2.130.10.10">
    <property type="entry name" value="YVTN repeat-like/Quinoprotein amine dehydrogenase"/>
    <property type="match status" value="2"/>
</dbReference>
<dbReference type="PANTHER" id="PTHR19854:SF1">
    <property type="entry name" value="GUANINE NUCLEOTIDE-BINDING PROTEIN SUBUNIT BETA-LIKE PROTEIN 1"/>
    <property type="match status" value="1"/>
</dbReference>
<dbReference type="PANTHER" id="PTHR19854">
    <property type="entry name" value="TRANSDUCIN BETA-LIKE 3"/>
    <property type="match status" value="1"/>
</dbReference>
<proteinExistence type="inferred from homology"/>
<organism evidence="6 7">
    <name type="scientific">Ustilago bromivora</name>
    <dbReference type="NCBI Taxonomy" id="307758"/>
    <lineage>
        <taxon>Eukaryota</taxon>
        <taxon>Fungi</taxon>
        <taxon>Dikarya</taxon>
        <taxon>Basidiomycota</taxon>
        <taxon>Ustilaginomycotina</taxon>
        <taxon>Ustilaginomycetes</taxon>
        <taxon>Ustilaginales</taxon>
        <taxon>Ustilaginaceae</taxon>
        <taxon>Ustilago</taxon>
    </lineage>
</organism>
<gene>
    <name evidence="6" type="ORF">UBRO_02347</name>
</gene>
<protein>
    <recommendedName>
        <fullName evidence="4">ASTRA-associated protein 1</fullName>
    </recommendedName>
</protein>
<sequence>MAKPYWIIRHHGSTPIRSLSSHPTLNMLAAGDDCGQVSLLDLTSFRPRFKWKAHSDSILTVLILSKTSVLTHARDNTLKLWKLPSSSSPWLGTGVGGVEERQPECVRMIAVNGLNFSKCSYREGLVALPNTLDAAYIDILDLNTGIRTHEAIGKADISRPASRLPIVMSLHLTSNAVIAGYEDGWVKNWSLAGILLWQQRCHSEPLTSLDISEHHSFGISVAADDRLVRFSLHCQHDKHTPDMARTNTAGHASIVIAPNGKTCALAAWNGSIRVYSVENKQIEQLFSLQYHRDTVECLAFAYVTTSQDDEDEDEEDEEDEEKDERKSGQVTAKNTELILAAGGRDGKISLWKYH</sequence>
<keyword evidence="2" id="KW-0677">Repeat</keyword>
<dbReference type="OrthoDB" id="7668193at2759"/>
<dbReference type="InterPro" id="IPR036322">
    <property type="entry name" value="WD40_repeat_dom_sf"/>
</dbReference>
<keyword evidence="1" id="KW-0853">WD repeat</keyword>
<dbReference type="InterPro" id="IPR001680">
    <property type="entry name" value="WD40_rpt"/>
</dbReference>
<evidence type="ECO:0000313" key="7">
    <source>
        <dbReference type="Proteomes" id="UP000179920"/>
    </source>
</evidence>
<dbReference type="EMBL" id="LT558120">
    <property type="protein sequence ID" value="SAM80208.1"/>
    <property type="molecule type" value="Genomic_DNA"/>
</dbReference>
<evidence type="ECO:0000256" key="5">
    <source>
        <dbReference type="SAM" id="MobiDB-lite"/>
    </source>
</evidence>
<evidence type="ECO:0000256" key="3">
    <source>
        <dbReference type="ARBA" id="ARBA00037931"/>
    </source>
</evidence>
<evidence type="ECO:0000256" key="2">
    <source>
        <dbReference type="ARBA" id="ARBA00022737"/>
    </source>
</evidence>
<reference evidence="7" key="1">
    <citation type="submission" date="2016-04" db="EMBL/GenBank/DDBJ databases">
        <authorList>
            <person name="Guldener U."/>
            <person name="Guldener U."/>
        </authorList>
    </citation>
    <scope>NUCLEOTIDE SEQUENCE [LARGE SCALE GENOMIC DNA]</scope>
    <source>
        <strain evidence="7">UB2112</strain>
    </source>
</reference>
<name>A0A1K0GMB3_9BASI</name>
<dbReference type="SUPFAM" id="SSF50978">
    <property type="entry name" value="WD40 repeat-like"/>
    <property type="match status" value="1"/>
</dbReference>
<evidence type="ECO:0000313" key="6">
    <source>
        <dbReference type="EMBL" id="SAM80208.1"/>
    </source>
</evidence>
<dbReference type="Proteomes" id="UP000179920">
    <property type="component" value="Chromosome IV"/>
</dbReference>
<comment type="similarity">
    <text evidence="3">Belongs to the WD repeat ASA1 family.</text>
</comment>
<dbReference type="SMART" id="SM00320">
    <property type="entry name" value="WD40"/>
    <property type="match status" value="5"/>
</dbReference>
<feature type="region of interest" description="Disordered" evidence="5">
    <location>
        <begin position="306"/>
        <end position="336"/>
    </location>
</feature>
<evidence type="ECO:0000256" key="4">
    <source>
        <dbReference type="ARBA" id="ARBA00040563"/>
    </source>
</evidence>